<keyword evidence="1" id="KW-0732">Signal</keyword>
<evidence type="ECO:0000313" key="3">
    <source>
        <dbReference type="Proteomes" id="UP000728185"/>
    </source>
</evidence>
<gene>
    <name evidence="2" type="ORF">FBUS_10908</name>
</gene>
<evidence type="ECO:0000256" key="1">
    <source>
        <dbReference type="SAM" id="SignalP"/>
    </source>
</evidence>
<dbReference type="Proteomes" id="UP000728185">
    <property type="component" value="Unassembled WGS sequence"/>
</dbReference>
<keyword evidence="3" id="KW-1185">Reference proteome</keyword>
<dbReference type="InterPro" id="IPR011989">
    <property type="entry name" value="ARM-like"/>
</dbReference>
<dbReference type="Pfam" id="PF25782">
    <property type="entry name" value="TPR_CAND1"/>
    <property type="match status" value="1"/>
</dbReference>
<reference evidence="2" key="1">
    <citation type="submission" date="2019-05" db="EMBL/GenBank/DDBJ databases">
        <title>Annotation for the trematode Fasciolopsis buski.</title>
        <authorList>
            <person name="Choi Y.-J."/>
        </authorList>
    </citation>
    <scope>NUCLEOTIDE SEQUENCE</scope>
    <source>
        <strain evidence="2">HT</strain>
        <tissue evidence="2">Whole worm</tissue>
    </source>
</reference>
<feature type="chain" id="PRO_5034337108" evidence="1">
    <location>
        <begin position="17"/>
        <end position="91"/>
    </location>
</feature>
<sequence>MINLVVLLLSTHSALTFKNKLDLLVQLAVWAMDDPFYRVALEGLELVQLLSAALRRLGGEKYAGTLFDPLFRLLDANDRDLELKEKAIASV</sequence>
<feature type="signal peptide" evidence="1">
    <location>
        <begin position="1"/>
        <end position="16"/>
    </location>
</feature>
<dbReference type="Gene3D" id="1.25.10.10">
    <property type="entry name" value="Leucine-rich Repeat Variant"/>
    <property type="match status" value="1"/>
</dbReference>
<proteinExistence type="predicted"/>
<dbReference type="EMBL" id="LUCM01001522">
    <property type="protein sequence ID" value="KAA0198743.1"/>
    <property type="molecule type" value="Genomic_DNA"/>
</dbReference>
<organism evidence="2 3">
    <name type="scientific">Fasciolopsis buskii</name>
    <dbReference type="NCBI Taxonomy" id="27845"/>
    <lineage>
        <taxon>Eukaryota</taxon>
        <taxon>Metazoa</taxon>
        <taxon>Spiralia</taxon>
        <taxon>Lophotrochozoa</taxon>
        <taxon>Platyhelminthes</taxon>
        <taxon>Trematoda</taxon>
        <taxon>Digenea</taxon>
        <taxon>Plagiorchiida</taxon>
        <taxon>Echinostomata</taxon>
        <taxon>Echinostomatoidea</taxon>
        <taxon>Fasciolidae</taxon>
        <taxon>Fasciolopsis</taxon>
    </lineage>
</organism>
<dbReference type="AlphaFoldDB" id="A0A8E0S7L1"/>
<accession>A0A8E0S7L1</accession>
<protein>
    <submittedName>
        <fullName evidence="2">Uncharacterized protein</fullName>
    </submittedName>
</protein>
<evidence type="ECO:0000313" key="2">
    <source>
        <dbReference type="EMBL" id="KAA0198743.1"/>
    </source>
</evidence>
<comment type="caution">
    <text evidence="2">The sequence shown here is derived from an EMBL/GenBank/DDBJ whole genome shotgun (WGS) entry which is preliminary data.</text>
</comment>
<name>A0A8E0S7L1_9TREM</name>